<dbReference type="InterPro" id="IPR045380">
    <property type="entry name" value="LD_TPept_scaffold_dom"/>
</dbReference>
<dbReference type="Proteomes" id="UP001517247">
    <property type="component" value="Unassembled WGS sequence"/>
</dbReference>
<evidence type="ECO:0000256" key="5">
    <source>
        <dbReference type="ARBA" id="ARBA00022984"/>
    </source>
</evidence>
<evidence type="ECO:0000256" key="1">
    <source>
        <dbReference type="ARBA" id="ARBA00004752"/>
    </source>
</evidence>
<evidence type="ECO:0000256" key="2">
    <source>
        <dbReference type="ARBA" id="ARBA00005992"/>
    </source>
</evidence>
<keyword evidence="3" id="KW-0808">Transferase</keyword>
<evidence type="ECO:0000256" key="4">
    <source>
        <dbReference type="ARBA" id="ARBA00022960"/>
    </source>
</evidence>
<name>A0ABW9JAL3_9SPHI</name>
<dbReference type="Gene3D" id="2.40.440.10">
    <property type="entry name" value="L,D-transpeptidase catalytic domain-like"/>
    <property type="match status" value="1"/>
</dbReference>
<evidence type="ECO:0000256" key="3">
    <source>
        <dbReference type="ARBA" id="ARBA00022679"/>
    </source>
</evidence>
<dbReference type="PROSITE" id="PS52029">
    <property type="entry name" value="LD_TPASE"/>
    <property type="match status" value="1"/>
</dbReference>
<dbReference type="Pfam" id="PF03734">
    <property type="entry name" value="YkuD"/>
    <property type="match status" value="1"/>
</dbReference>
<evidence type="ECO:0000256" key="6">
    <source>
        <dbReference type="ARBA" id="ARBA00023316"/>
    </source>
</evidence>
<keyword evidence="5 7" id="KW-0573">Peptidoglycan synthesis</keyword>
<dbReference type="InterPro" id="IPR038063">
    <property type="entry name" value="Transpep_catalytic_dom"/>
</dbReference>
<evidence type="ECO:0000259" key="8">
    <source>
        <dbReference type="PROSITE" id="PS52029"/>
    </source>
</evidence>
<evidence type="ECO:0000256" key="7">
    <source>
        <dbReference type="PROSITE-ProRule" id="PRU01373"/>
    </source>
</evidence>
<organism evidence="9 10">
    <name type="scientific">Pedobacter ureilyticus</name>
    <dbReference type="NCBI Taxonomy" id="1393051"/>
    <lineage>
        <taxon>Bacteria</taxon>
        <taxon>Pseudomonadati</taxon>
        <taxon>Bacteroidota</taxon>
        <taxon>Sphingobacteriia</taxon>
        <taxon>Sphingobacteriales</taxon>
        <taxon>Sphingobacteriaceae</taxon>
        <taxon>Pedobacter</taxon>
    </lineage>
</organism>
<dbReference type="SUPFAM" id="SSF141523">
    <property type="entry name" value="L,D-transpeptidase catalytic domain-like"/>
    <property type="match status" value="1"/>
</dbReference>
<evidence type="ECO:0000313" key="9">
    <source>
        <dbReference type="EMBL" id="MFN0257597.1"/>
    </source>
</evidence>
<keyword evidence="10" id="KW-1185">Reference proteome</keyword>
<comment type="similarity">
    <text evidence="2">Belongs to the YkuD family.</text>
</comment>
<feature type="active site" description="Proton donor/acceptor" evidence="7">
    <location>
        <position position="320"/>
    </location>
</feature>
<dbReference type="InterPro" id="IPR052905">
    <property type="entry name" value="LD-transpeptidase_YkuD-like"/>
</dbReference>
<proteinExistence type="inferred from homology"/>
<dbReference type="Pfam" id="PF20142">
    <property type="entry name" value="Scaffold"/>
    <property type="match status" value="1"/>
</dbReference>
<dbReference type="EMBL" id="SSHJ02000009">
    <property type="protein sequence ID" value="MFN0257597.1"/>
    <property type="molecule type" value="Genomic_DNA"/>
</dbReference>
<keyword evidence="4 7" id="KW-0133">Cell shape</keyword>
<gene>
    <name evidence="9" type="ORF">E6A44_018580</name>
</gene>
<dbReference type="InterPro" id="IPR005490">
    <property type="entry name" value="LD_TPept_cat_dom"/>
</dbReference>
<reference evidence="9 10" key="1">
    <citation type="submission" date="2024-12" db="EMBL/GenBank/DDBJ databases">
        <authorList>
            <person name="Hu S."/>
        </authorList>
    </citation>
    <scope>NUCLEOTIDE SEQUENCE [LARGE SCALE GENOMIC DNA]</scope>
    <source>
        <strain evidence="9 10">THG-T11</strain>
    </source>
</reference>
<dbReference type="RefSeq" id="WP_170311396.1">
    <property type="nucleotide sequence ID" value="NZ_SSHJ02000009.1"/>
</dbReference>
<sequence length="429" mass="49241">MNYPASVQRFYQGKGMKSNWINSNANIAATASAMLILDCVRQFGLERKNYHPDIVNYEMMQEAMNSNLSANMGKKIDFEIFLTDAMISMANHLHYGRFNPIFNREKIESGNSIPFRAEEFLLKVAMDNQLMYAISALQPKMSQYRNLQEYLRLMTGQYTCDSYEVSEQQVRKIAINLERLRWNATDSARYLMINIPSFQLEYVDGDSTTIYRLVVGKPSSPTPLLQGLITQIETAPDWLIPQNIFINELLPQAEKDPLFFVKNHMAVYDTKGKLLLINPKTLRDIRNNPQDFRAKQSSGCDNALGNVVFRFNNRYGVYLHDTPLKQYFARKKRALSHGCIRVEFAVELARKILVADENVAALKSFDITITNGKNQRYPLSSALPIIISYQTIAVRDGLLVDYHDTYQLDSQLMAKMYPLNKSTTVLIKK</sequence>
<dbReference type="PANTHER" id="PTHR41533:SF2">
    <property type="entry name" value="BLR7131 PROTEIN"/>
    <property type="match status" value="1"/>
</dbReference>
<feature type="active site" description="Nucleophile" evidence="7">
    <location>
        <position position="339"/>
    </location>
</feature>
<dbReference type="PANTHER" id="PTHR41533">
    <property type="entry name" value="L,D-TRANSPEPTIDASE HI_1667-RELATED"/>
    <property type="match status" value="1"/>
</dbReference>
<protein>
    <submittedName>
        <fullName evidence="9">L,D-transpeptidase family protein</fullName>
    </submittedName>
</protein>
<comment type="caution">
    <text evidence="9">The sequence shown here is derived from an EMBL/GenBank/DDBJ whole genome shotgun (WGS) entry which is preliminary data.</text>
</comment>
<dbReference type="CDD" id="cd16913">
    <property type="entry name" value="YkuD_like"/>
    <property type="match status" value="1"/>
</dbReference>
<keyword evidence="6 7" id="KW-0961">Cell wall biogenesis/degradation</keyword>
<evidence type="ECO:0000313" key="10">
    <source>
        <dbReference type="Proteomes" id="UP001517247"/>
    </source>
</evidence>
<accession>A0ABW9JAL3</accession>
<feature type="domain" description="L,D-TPase catalytic" evidence="8">
    <location>
        <begin position="189"/>
        <end position="362"/>
    </location>
</feature>
<comment type="pathway">
    <text evidence="1 7">Cell wall biogenesis; peptidoglycan biosynthesis.</text>
</comment>